<reference evidence="3 4" key="2">
    <citation type="submission" date="2018-12" db="EMBL/GenBank/DDBJ databases">
        <title>Pseudomonas aeruginosa Diversity Panel.</title>
        <authorList>
            <person name="Snesrud E."/>
            <person name="Mcgann P."/>
        </authorList>
    </citation>
    <scope>NUCLEOTIDE SEQUENCE [LARGE SCALE GENOMIC DNA]</scope>
    <source>
        <strain evidence="3 4">MRSN6241</strain>
    </source>
</reference>
<dbReference type="AlphaFoldDB" id="A0A1V0M5Y9"/>
<organism evidence="1">
    <name type="scientific">Pseudomonas aeruginosa</name>
    <dbReference type="NCBI Taxonomy" id="287"/>
    <lineage>
        <taxon>Bacteria</taxon>
        <taxon>Pseudomonadati</taxon>
        <taxon>Pseudomonadota</taxon>
        <taxon>Gammaproteobacteria</taxon>
        <taxon>Pseudomonadales</taxon>
        <taxon>Pseudomonadaceae</taxon>
        <taxon>Pseudomonas</taxon>
    </lineage>
</organism>
<reference evidence="1" key="1">
    <citation type="submission" date="2017-01" db="EMBL/GenBank/DDBJ databases">
        <title>Complete nucleotide sequence of an IncP-2 blaVIM-2-harboring megaplasmid from Pseudomonas aeruginosa.</title>
        <authorList>
            <person name="Botelho J."/>
            <person name="Grosso F."/>
            <person name="Mabrouk A."/>
            <person name="Peixe L."/>
        </authorList>
    </citation>
    <scope>NUCLEOTIDE SEQUENCE</scope>
    <source>
        <strain evidence="1">FFUP_PS_37</strain>
        <plasmid evidence="1">pJB37</plasmid>
    </source>
</reference>
<dbReference type="EMBL" id="RXTL01000037">
    <property type="protein sequence ID" value="RTS41156.1"/>
    <property type="molecule type" value="Genomic_DNA"/>
</dbReference>
<accession>A0A1V0M5Y9</accession>
<dbReference type="Proteomes" id="UP000276985">
    <property type="component" value="Unassembled WGS sequence"/>
</dbReference>
<gene>
    <name evidence="3" type="ORF">DY940_27105</name>
    <name evidence="2" type="ORF">GUL26_27305</name>
</gene>
<dbReference type="GeneID" id="93444524"/>
<evidence type="ECO:0000313" key="1">
    <source>
        <dbReference type="EMBL" id="ARD70319.1"/>
    </source>
</evidence>
<proteinExistence type="predicted"/>
<name>A0A1V0M5Y9_PSEAI</name>
<sequence>MNALGQAQQWLQSEMPSPDEIRQSIDNLCHQLAGCQSLEGQKDLHAAIQLLMKQFGESPPEVSLPDVPAPTAQLDIGNLIPNEDGEEASLTPEERRARFNALKDELARPF</sequence>
<dbReference type="RefSeq" id="WP_021018441.1">
    <property type="nucleotide sequence ID" value="NZ_BSAO01000004.1"/>
</dbReference>
<evidence type="ECO:0000313" key="4">
    <source>
        <dbReference type="Proteomes" id="UP000276985"/>
    </source>
</evidence>
<evidence type="ECO:0000313" key="3">
    <source>
        <dbReference type="EMBL" id="RTS41156.1"/>
    </source>
</evidence>
<geneLocation type="plasmid" evidence="1">
    <name>pJB37</name>
</geneLocation>
<keyword evidence="1" id="KW-0614">Plasmid</keyword>
<protein>
    <submittedName>
        <fullName evidence="1">Uncharacterized protein</fullName>
    </submittedName>
</protein>
<dbReference type="EMBL" id="WXZT01000024">
    <property type="protein sequence ID" value="MZZ15977.1"/>
    <property type="molecule type" value="Genomic_DNA"/>
</dbReference>
<evidence type="ECO:0000313" key="2">
    <source>
        <dbReference type="EMBL" id="MZZ15977.1"/>
    </source>
</evidence>
<dbReference type="Proteomes" id="UP000644192">
    <property type="component" value="Unassembled WGS sequence"/>
</dbReference>
<dbReference type="EMBL" id="KY494864">
    <property type="protein sequence ID" value="ARD70319.1"/>
    <property type="molecule type" value="Genomic_DNA"/>
</dbReference>
<reference evidence="2" key="3">
    <citation type="submission" date="2020-01" db="EMBL/GenBank/DDBJ databases">
        <title>Bacteria Cultured from War Wounds Associated with the Conflict in Eastern Ukraine.</title>
        <authorList>
            <person name="Snesrud E."/>
            <person name="Galac M.R."/>
            <person name="Mc Gann P."/>
            <person name="Valentine K."/>
            <person name="Viacheslav K."/>
        </authorList>
    </citation>
    <scope>NUCLEOTIDE SEQUENCE</scope>
    <source>
        <strain evidence="2">VNMU148</strain>
    </source>
</reference>